<dbReference type="Proteomes" id="UP000192847">
    <property type="component" value="Unassembled WGS sequence"/>
</dbReference>
<comment type="caution">
    <text evidence="2">The sequence shown here is derived from an EMBL/GenBank/DDBJ whole genome shotgun (WGS) entry which is preliminary data.</text>
</comment>
<protein>
    <recommendedName>
        <fullName evidence="4">DNA-binding protein</fullName>
    </recommendedName>
</protein>
<evidence type="ECO:0000313" key="3">
    <source>
        <dbReference type="Proteomes" id="UP000192847"/>
    </source>
</evidence>
<feature type="compositionally biased region" description="Low complexity" evidence="1">
    <location>
        <begin position="139"/>
        <end position="161"/>
    </location>
</feature>
<evidence type="ECO:0008006" key="4">
    <source>
        <dbReference type="Google" id="ProtNLM"/>
    </source>
</evidence>
<accession>A0ABX3TE37</accession>
<name>A0ABX3TE37_9MYCO</name>
<reference evidence="2 3" key="1">
    <citation type="submission" date="2017-02" db="EMBL/GenBank/DDBJ databases">
        <title>The new phylogeny of genus Mycobacterium.</title>
        <authorList>
            <person name="Tortoli E."/>
            <person name="Trovato A."/>
            <person name="Cirillo D.M."/>
        </authorList>
    </citation>
    <scope>NUCLEOTIDE SEQUENCE [LARGE SCALE GENOMIC DNA]</scope>
    <source>
        <strain evidence="2 3">CCUG 56329</strain>
    </source>
</reference>
<proteinExistence type="predicted"/>
<feature type="non-terminal residue" evidence="2">
    <location>
        <position position="1"/>
    </location>
</feature>
<evidence type="ECO:0000256" key="1">
    <source>
        <dbReference type="SAM" id="MobiDB-lite"/>
    </source>
</evidence>
<gene>
    <name evidence="2" type="ORF">BST46_26520</name>
</gene>
<dbReference type="EMBL" id="MVIL01000290">
    <property type="protein sequence ID" value="ORB77084.1"/>
    <property type="molecule type" value="Genomic_DNA"/>
</dbReference>
<organism evidence="2 3">
    <name type="scientific">Mycobacterium timonense</name>
    <dbReference type="NCBI Taxonomy" id="701043"/>
    <lineage>
        <taxon>Bacteria</taxon>
        <taxon>Bacillati</taxon>
        <taxon>Actinomycetota</taxon>
        <taxon>Actinomycetes</taxon>
        <taxon>Mycobacteriales</taxon>
        <taxon>Mycobacteriaceae</taxon>
        <taxon>Mycobacterium</taxon>
        <taxon>Mycobacterium avium complex (MAC)</taxon>
    </lineage>
</organism>
<sequence>PQTGSTESDVDLAAILEPPPPPDCTNEHGEYDAWITELEGRAASIQFLAQEDGADPLLHALEHLRRRRNEIEQQMTLLVAYMREKVKPRPYTLQQIADAAGLSISGTRTFYDTDDVHMLEERIAFARRILSDHHGTRVAGPPQLAAPDGPADPAAAALGRK</sequence>
<keyword evidence="3" id="KW-1185">Reference proteome</keyword>
<feature type="region of interest" description="Disordered" evidence="1">
    <location>
        <begin position="136"/>
        <end position="161"/>
    </location>
</feature>
<dbReference type="RefSeq" id="WP_083187836.1">
    <property type="nucleotide sequence ID" value="NZ_MVIL01000290.1"/>
</dbReference>
<evidence type="ECO:0000313" key="2">
    <source>
        <dbReference type="EMBL" id="ORB77084.1"/>
    </source>
</evidence>